<dbReference type="AlphaFoldDB" id="A0A9E7EUB9"/>
<accession>A0A9E7EUB9</accession>
<keyword evidence="1" id="KW-1133">Transmembrane helix</keyword>
<organism evidence="2 3">
    <name type="scientific">Musa troglodytarum</name>
    <name type="common">fe'i banana</name>
    <dbReference type="NCBI Taxonomy" id="320322"/>
    <lineage>
        <taxon>Eukaryota</taxon>
        <taxon>Viridiplantae</taxon>
        <taxon>Streptophyta</taxon>
        <taxon>Embryophyta</taxon>
        <taxon>Tracheophyta</taxon>
        <taxon>Spermatophyta</taxon>
        <taxon>Magnoliopsida</taxon>
        <taxon>Liliopsida</taxon>
        <taxon>Zingiberales</taxon>
        <taxon>Musaceae</taxon>
        <taxon>Musa</taxon>
    </lineage>
</organism>
<dbReference type="OrthoDB" id="185373at2759"/>
<gene>
    <name evidence="2" type="ORF">MUK42_05220</name>
</gene>
<evidence type="ECO:0000256" key="1">
    <source>
        <dbReference type="SAM" id="Phobius"/>
    </source>
</evidence>
<keyword evidence="1" id="KW-0472">Membrane</keyword>
<keyword evidence="3" id="KW-1185">Reference proteome</keyword>
<dbReference type="EMBL" id="CP097503">
    <property type="protein sequence ID" value="URD82867.1"/>
    <property type="molecule type" value="Genomic_DNA"/>
</dbReference>
<evidence type="ECO:0000313" key="2">
    <source>
        <dbReference type="EMBL" id="URD82867.1"/>
    </source>
</evidence>
<feature type="transmembrane region" description="Helical" evidence="1">
    <location>
        <begin position="21"/>
        <end position="47"/>
    </location>
</feature>
<dbReference type="Proteomes" id="UP001055439">
    <property type="component" value="Chromosome 10"/>
</dbReference>
<protein>
    <submittedName>
        <fullName evidence="2">PPR repeat</fullName>
    </submittedName>
</protein>
<proteinExistence type="predicted"/>
<evidence type="ECO:0000313" key="3">
    <source>
        <dbReference type="Proteomes" id="UP001055439"/>
    </source>
</evidence>
<sequence length="177" mass="20472">MAGFLSKLRRIHLSVDTWTLFLGWFGENLVSATITIAWIMIMCYLGVFMRSLGVLSSVSKRCLALHLSCPDIAPFSYCTQLASQVRLLNALPHIKVQKHNFETPMVAYCMQLIYFAVLHLYKQLEKLEWHYSTPPHPKWRRRAQRKLQEASSTTLRRRLPRSSEGNPLRLITLTAAR</sequence>
<reference evidence="2" key="1">
    <citation type="submission" date="2022-05" db="EMBL/GenBank/DDBJ databases">
        <title>The Musa troglodytarum L. genome provides insights into the mechanism of non-climacteric behaviour and enrichment of carotenoids.</title>
        <authorList>
            <person name="Wang J."/>
        </authorList>
    </citation>
    <scope>NUCLEOTIDE SEQUENCE</scope>
    <source>
        <tissue evidence="2">Leaf</tissue>
    </source>
</reference>
<name>A0A9E7EUB9_9LILI</name>
<keyword evidence="1" id="KW-0812">Transmembrane</keyword>